<feature type="coiled-coil region" evidence="7">
    <location>
        <begin position="342"/>
        <end position="443"/>
    </location>
</feature>
<dbReference type="GO" id="GO:0007030">
    <property type="term" value="P:Golgi organization"/>
    <property type="evidence" value="ECO:0007669"/>
    <property type="project" value="InterPro"/>
</dbReference>
<evidence type="ECO:0000256" key="6">
    <source>
        <dbReference type="ARBA" id="ARBA00023136"/>
    </source>
</evidence>
<feature type="compositionally biased region" description="Basic and acidic residues" evidence="8">
    <location>
        <begin position="166"/>
        <end position="192"/>
    </location>
</feature>
<accession>A0A9N8E6E6</accession>
<evidence type="ECO:0000256" key="3">
    <source>
        <dbReference type="ARBA" id="ARBA00022989"/>
    </source>
</evidence>
<proteinExistence type="predicted"/>
<evidence type="ECO:0000256" key="5">
    <source>
        <dbReference type="ARBA" id="ARBA00023054"/>
    </source>
</evidence>
<feature type="compositionally biased region" description="Basic and acidic residues" evidence="8">
    <location>
        <begin position="589"/>
        <end position="601"/>
    </location>
</feature>
<keyword evidence="3 9" id="KW-1133">Transmembrane helix</keyword>
<keyword evidence="2 9" id="KW-0812">Transmembrane</keyword>
<reference evidence="10" key="1">
    <citation type="submission" date="2020-06" db="EMBL/GenBank/DDBJ databases">
        <authorList>
            <consortium name="Plant Systems Biology data submission"/>
        </authorList>
    </citation>
    <scope>NUCLEOTIDE SEQUENCE</scope>
    <source>
        <strain evidence="10">D6</strain>
    </source>
</reference>
<feature type="region of interest" description="Disordered" evidence="8">
    <location>
        <begin position="476"/>
        <end position="505"/>
    </location>
</feature>
<keyword evidence="5 7" id="KW-0175">Coiled coil</keyword>
<evidence type="ECO:0000256" key="9">
    <source>
        <dbReference type="SAM" id="Phobius"/>
    </source>
</evidence>
<keyword evidence="6 9" id="KW-0472">Membrane</keyword>
<dbReference type="OrthoDB" id="248903at2759"/>
<comment type="subcellular location">
    <subcellularLocation>
        <location evidence="1">Golgi apparatus membrane</location>
        <topology evidence="1">Single-pass membrane protein</topology>
    </subcellularLocation>
</comment>
<gene>
    <name evidence="10" type="ORF">SEMRO_721_G192710.1</name>
</gene>
<evidence type="ECO:0000256" key="7">
    <source>
        <dbReference type="SAM" id="Coils"/>
    </source>
</evidence>
<protein>
    <recommendedName>
        <fullName evidence="12">Golgin-84</fullName>
    </recommendedName>
</protein>
<keyword evidence="11" id="KW-1185">Reference proteome</keyword>
<dbReference type="AlphaFoldDB" id="A0A9N8E6E6"/>
<feature type="region of interest" description="Disordered" evidence="8">
    <location>
        <begin position="648"/>
        <end position="684"/>
    </location>
</feature>
<feature type="compositionally biased region" description="Basic and acidic residues" evidence="8">
    <location>
        <begin position="299"/>
        <end position="326"/>
    </location>
</feature>
<feature type="region of interest" description="Disordered" evidence="8">
    <location>
        <begin position="299"/>
        <end position="340"/>
    </location>
</feature>
<feature type="compositionally biased region" description="Polar residues" evidence="8">
    <location>
        <begin position="328"/>
        <end position="340"/>
    </location>
</feature>
<dbReference type="GO" id="GO:0000139">
    <property type="term" value="C:Golgi membrane"/>
    <property type="evidence" value="ECO:0007669"/>
    <property type="project" value="UniProtKB-SubCell"/>
</dbReference>
<dbReference type="InterPro" id="IPR019177">
    <property type="entry name" value="Golgin_subfamily_A_member_5"/>
</dbReference>
<comment type="caution">
    <text evidence="10">The sequence shown here is derived from an EMBL/GenBank/DDBJ whole genome shotgun (WGS) entry which is preliminary data.</text>
</comment>
<evidence type="ECO:0000256" key="4">
    <source>
        <dbReference type="ARBA" id="ARBA00023034"/>
    </source>
</evidence>
<evidence type="ECO:0000313" key="10">
    <source>
        <dbReference type="EMBL" id="CAB9515527.1"/>
    </source>
</evidence>
<evidence type="ECO:0000256" key="8">
    <source>
        <dbReference type="SAM" id="MobiDB-lite"/>
    </source>
</evidence>
<feature type="region of interest" description="Disordered" evidence="8">
    <location>
        <begin position="572"/>
        <end position="601"/>
    </location>
</feature>
<feature type="compositionally biased region" description="Low complexity" evidence="8">
    <location>
        <begin position="201"/>
        <end position="218"/>
    </location>
</feature>
<sequence>MSRWLSQVNNFFEQLDDQAETYVEENINTQVGGEEEHDESANLDSILASRGLAISNEDDDLALTPTKEAVVEATQVDQPEEELPETVVATDTNNQQQESTITEVESAEPSPVEEKPVKELSGQPSAERSVEKEAESTTGTGGAEKTAKTPEKQVTAPPEVAPKKVGKGDESDAKPTPKTKEDKKHVPVEKKGTPAKQAKATPTQQKPKSPAQAKAAVKSPPPAKQSKPKPPAPTPPPKQTPTPKSAPVPPPKVDPNPTLVKEAREAQKEVRTLRKHMLALNKQLETAEAEVTAQRKELEQAGAFMEKDRAKARTERDNERKRHAEELSSVQTQHETTLMEQKTRMEKQLADMAHKLRDMEQTRMQEGGNWDKELQGAVDREQSLRQKNAMLEDEKETFLAQIETLQTQQVTLGDRIESLSQAADSAMEREREAEERLDQALSVHAHQISQRQSRESELERTIAELGAAMAAGRNMENSRLSDLQKAKLEASDTAGGENTSQDSGLRVRLDMALHDLETAQANLDLERQRTEALQRELKDISNERTEEATNHRMRQNKYDRQISELTLQVSRLQQQASADDGGSGNAKGSTKDESSEVHALRGQIKELSEEILLRREKMGSYSSEIAAMKSRLKTALDRAEKAEVALEETLAGQSSDSLDRMERASPSSGNTMRRRGGGRPNSGTTTISAAMKLEGGGKKAVDALDTFSVSTGKYLRANPFARAAFISYLVMLHLWTFVVIFFHAHNFEDMHRDTMDMPHGPDALMRNQLGVGGKAMAAAVTAAKAATGDQKQP</sequence>
<keyword evidence="4" id="KW-0333">Golgi apparatus</keyword>
<evidence type="ECO:0000256" key="2">
    <source>
        <dbReference type="ARBA" id="ARBA00022692"/>
    </source>
</evidence>
<evidence type="ECO:0008006" key="12">
    <source>
        <dbReference type="Google" id="ProtNLM"/>
    </source>
</evidence>
<dbReference type="PANTHER" id="PTHR13815">
    <property type="entry name" value="GOLGIN-84"/>
    <property type="match status" value="1"/>
</dbReference>
<name>A0A9N8E6E6_9STRA</name>
<evidence type="ECO:0000256" key="1">
    <source>
        <dbReference type="ARBA" id="ARBA00004194"/>
    </source>
</evidence>
<feature type="region of interest" description="Disordered" evidence="8">
    <location>
        <begin position="74"/>
        <end position="271"/>
    </location>
</feature>
<dbReference type="GO" id="GO:0000301">
    <property type="term" value="P:retrograde transport, vesicle recycling within Golgi"/>
    <property type="evidence" value="ECO:0007669"/>
    <property type="project" value="TreeGrafter"/>
</dbReference>
<feature type="transmembrane region" description="Helical" evidence="9">
    <location>
        <begin position="720"/>
        <end position="742"/>
    </location>
</feature>
<dbReference type="GO" id="GO:0031985">
    <property type="term" value="C:Golgi cisterna"/>
    <property type="evidence" value="ECO:0007669"/>
    <property type="project" value="TreeGrafter"/>
</dbReference>
<dbReference type="PANTHER" id="PTHR13815:SF7">
    <property type="entry name" value="GOLGIN SUBFAMILY A MEMBER 5"/>
    <property type="match status" value="1"/>
</dbReference>
<feature type="compositionally biased region" description="Basic and acidic residues" evidence="8">
    <location>
        <begin position="261"/>
        <end position="271"/>
    </location>
</feature>
<feature type="compositionally biased region" description="Polar residues" evidence="8">
    <location>
        <begin position="89"/>
        <end position="102"/>
    </location>
</feature>
<organism evidence="10 11">
    <name type="scientific">Seminavis robusta</name>
    <dbReference type="NCBI Taxonomy" id="568900"/>
    <lineage>
        <taxon>Eukaryota</taxon>
        <taxon>Sar</taxon>
        <taxon>Stramenopiles</taxon>
        <taxon>Ochrophyta</taxon>
        <taxon>Bacillariophyta</taxon>
        <taxon>Bacillariophyceae</taxon>
        <taxon>Bacillariophycidae</taxon>
        <taxon>Naviculales</taxon>
        <taxon>Naviculaceae</taxon>
        <taxon>Seminavis</taxon>
    </lineage>
</organism>
<dbReference type="Proteomes" id="UP001153069">
    <property type="component" value="Unassembled WGS sequence"/>
</dbReference>
<evidence type="ECO:0000313" key="11">
    <source>
        <dbReference type="Proteomes" id="UP001153069"/>
    </source>
</evidence>
<dbReference type="Pfam" id="PF09787">
    <property type="entry name" value="Golgin_A5"/>
    <property type="match status" value="1"/>
</dbReference>
<feature type="compositionally biased region" description="Pro residues" evidence="8">
    <location>
        <begin position="219"/>
        <end position="254"/>
    </location>
</feature>
<dbReference type="EMBL" id="CAICTM010000720">
    <property type="protein sequence ID" value="CAB9515527.1"/>
    <property type="molecule type" value="Genomic_DNA"/>
</dbReference>